<proteinExistence type="predicted"/>
<evidence type="ECO:0000313" key="2">
    <source>
        <dbReference type="Proteomes" id="UP000567186"/>
    </source>
</evidence>
<dbReference type="Proteomes" id="UP000567186">
    <property type="component" value="Unassembled WGS sequence"/>
</dbReference>
<dbReference type="EMBL" id="JABCKY010000001">
    <property type="protein sequence ID" value="NMT63522.1"/>
    <property type="molecule type" value="Genomic_DNA"/>
</dbReference>
<accession>A0A7Y0WS66</accession>
<gene>
    <name evidence="1" type="ORF">HIU99_07905</name>
</gene>
<sequence length="50" mass="6032">MTIVPYNRKAQTFFSQYQSLTFEQVHSDRLDRIVSPKRIRTRFQSVADRL</sequence>
<comment type="caution">
    <text evidence="1">The sequence shown here is derived from an EMBL/GenBank/DDBJ whole genome shotgun (WGS) entry which is preliminary data.</text>
</comment>
<dbReference type="AlphaFoldDB" id="A0A7Y0WS66"/>
<name>A0A7Y0WS66_9GAMM</name>
<evidence type="ECO:0000313" key="1">
    <source>
        <dbReference type="EMBL" id="NMT63522.1"/>
    </source>
</evidence>
<keyword evidence="2" id="KW-1185">Reference proteome</keyword>
<protein>
    <submittedName>
        <fullName evidence="1">Uncharacterized protein</fullName>
    </submittedName>
</protein>
<organism evidence="1 2">
    <name type="scientific">Marinobacter orientalis</name>
    <dbReference type="NCBI Taxonomy" id="1928859"/>
    <lineage>
        <taxon>Bacteria</taxon>
        <taxon>Pseudomonadati</taxon>
        <taxon>Pseudomonadota</taxon>
        <taxon>Gammaproteobacteria</taxon>
        <taxon>Pseudomonadales</taxon>
        <taxon>Marinobacteraceae</taxon>
        <taxon>Marinobacter</taxon>
    </lineage>
</organism>
<dbReference type="RefSeq" id="WP_168355066.1">
    <property type="nucleotide sequence ID" value="NZ_JABCKY010000001.1"/>
</dbReference>
<reference evidence="1 2" key="1">
    <citation type="submission" date="2020-04" db="EMBL/GenBank/DDBJ databases">
        <title>Marinobacter oceani sp. nov., isolated from marine solar saltern.</title>
        <authorList>
            <person name="Chen X.-Y."/>
        </authorList>
    </citation>
    <scope>NUCLEOTIDE SEQUENCE [LARGE SCALE GENOMIC DNA]</scope>
    <source>
        <strain evidence="1 2">W62</strain>
    </source>
</reference>